<feature type="compositionally biased region" description="Polar residues" evidence="1">
    <location>
        <begin position="375"/>
        <end position="393"/>
    </location>
</feature>
<dbReference type="Proteomes" id="UP001178508">
    <property type="component" value="Chromosome 18"/>
</dbReference>
<feature type="compositionally biased region" description="Polar residues" evidence="1">
    <location>
        <begin position="953"/>
        <end position="968"/>
    </location>
</feature>
<feature type="region of interest" description="Disordered" evidence="1">
    <location>
        <begin position="286"/>
        <end position="340"/>
    </location>
</feature>
<feature type="region of interest" description="Disordered" evidence="1">
    <location>
        <begin position="374"/>
        <end position="409"/>
    </location>
</feature>
<dbReference type="PANTHER" id="PTHR21937:SF5">
    <property type="entry name" value="GENE 973-RELATED"/>
    <property type="match status" value="1"/>
</dbReference>
<feature type="compositionally biased region" description="Basic and acidic residues" evidence="1">
    <location>
        <begin position="1004"/>
        <end position="1171"/>
    </location>
</feature>
<feature type="compositionally biased region" description="Basic and acidic residues" evidence="1">
    <location>
        <begin position="185"/>
        <end position="205"/>
    </location>
</feature>
<feature type="region of interest" description="Disordered" evidence="1">
    <location>
        <begin position="626"/>
        <end position="1171"/>
    </location>
</feature>
<gene>
    <name evidence="2" type="ORF">XNOV1_A003075</name>
</gene>
<protein>
    <submittedName>
        <fullName evidence="2">Uncharacterized protein KIAA2012-like isoform X2</fullName>
    </submittedName>
</protein>
<feature type="compositionally biased region" description="Basic and acidic residues" evidence="1">
    <location>
        <begin position="888"/>
        <end position="912"/>
    </location>
</feature>
<dbReference type="PANTHER" id="PTHR21937">
    <property type="entry name" value="CCDC66 DOMAIN-CONTAINING PROTEIN"/>
    <property type="match status" value="1"/>
</dbReference>
<dbReference type="AlphaFoldDB" id="A0AAV1GZN4"/>
<feature type="compositionally biased region" description="Basic and acidic residues" evidence="1">
    <location>
        <begin position="862"/>
        <end position="879"/>
    </location>
</feature>
<feature type="compositionally biased region" description="Basic and acidic residues" evidence="1">
    <location>
        <begin position="755"/>
        <end position="779"/>
    </location>
</feature>
<accession>A0AAV1GZN4</accession>
<feature type="compositionally biased region" description="Basic and acidic residues" evidence="1">
    <location>
        <begin position="788"/>
        <end position="798"/>
    </location>
</feature>
<feature type="compositionally biased region" description="Polar residues" evidence="1">
    <location>
        <begin position="697"/>
        <end position="712"/>
    </location>
</feature>
<organism evidence="2 3">
    <name type="scientific">Xyrichtys novacula</name>
    <name type="common">Pearly razorfish</name>
    <name type="synonym">Hemipteronotus novacula</name>
    <dbReference type="NCBI Taxonomy" id="13765"/>
    <lineage>
        <taxon>Eukaryota</taxon>
        <taxon>Metazoa</taxon>
        <taxon>Chordata</taxon>
        <taxon>Craniata</taxon>
        <taxon>Vertebrata</taxon>
        <taxon>Euteleostomi</taxon>
        <taxon>Actinopterygii</taxon>
        <taxon>Neopterygii</taxon>
        <taxon>Teleostei</taxon>
        <taxon>Neoteleostei</taxon>
        <taxon>Acanthomorphata</taxon>
        <taxon>Eupercaria</taxon>
        <taxon>Labriformes</taxon>
        <taxon>Labridae</taxon>
        <taxon>Xyrichtys</taxon>
    </lineage>
</organism>
<sequence>MKDLSLSVLSRGCGRFLSSKRNSSRYDGCLEVCFTPQDYFIWKSHDSVLHLSKSGHLLMETESTLPKTYSTRRGPLLLYSQSWITVEATHESDSTDRRKQAVRGYTQEVEHQLSTLKELTAAILNYTNNQFIFSRLGPPFFPSLHFPFSPDLQRTNTLPVFTSPEQPSLDLCEQFGCQQDYSLDSADRKTAHPENQRRDEDEEHKSGKRLRLDLFLQIPNPDRTPSPPSEPQPWVHYVAMTPEEPEEPQGPIDIVSYHPESSQNTETNHQETGEKVHHLNRVCDVTDGQGSVKTSADNSDSDRSISRKQHGRKVGTHGTKQLSPKPEHNTTSGLLPHLTEGQSVCSWEKTDKMQQRWEDSSNDEHYAQHLPSIAESRTGSPNWMTPVQTQQDAHQTKSDRAGFQPQENLKRVHKQPLVLPQLFPERLSGKKRGAAGGEIAQRHYFKKVEQVGEGGGEGGLLSDKGCVIMLDPGEDTSLPPAGVLGCVAGRKGPGKQSSLAFLKNPHLNLQELHEPTCEDKGVIRGILPLELRDLQTDKPVGCLIVGPDGEILKLSLYENSQEAPENDEGSTCEQAFQVLSQEGEKLPWLIMLQPEQTHAERMEPNTDVHVEEIQLQQLLDLHGSAEIHSPSSRTDPGTMKQMKSAGAEAVNRLKQVKKDTKNKVRMPSLREKEGVEEQSEGHTETDTNGEEILGRTGQISSFTGQKNNNQHEATGEEAFDQKRRNMKTKDTEEAARTTGKKDLKRGSSAGSDGQKTGKERGSQKEKSGSEKGSQKEKTGSDAQSIRSNKQEEKKKVEAAETPDQSALVTDAKKKRGDKEGRRGEMTKNPKKGEQGEVRRKKKDPTLKHKELVFVNQEDLLEKEETKINQDSKTASHSESIKSPPATEKPNKPTKDTDPADTDHLSTHTDKHSSSVQSLSSLRSTAAASRSNLRSSRRSVASSGEGAGPAGTMGLTSSHGRLSSCSTVMVTEEQLMLNPVKPEFSRPRKSQKEEEEEAAALRLAQRAERRRQEVERKRREKEEEERRQQEREQTEDRMKNELEEDRRRRAEELRLKRMAEEEKKKKQEEEEKERARREQEQRERERRRQEEKNKQMERLRRMREEEERRRKAELERLRLEEERRKEEENKKLQQMDENERMEYLQRKEQEEEDRRKNEEERRIREEEAAQRAAEEARLQAEQLNRQMALLQQQLAFKRGLMLEAEGLEKTQGISRPWVYSYFTLLQLLGLKPNKSDHKDP</sequence>
<dbReference type="Pfam" id="PF15709">
    <property type="entry name" value="DUF4670"/>
    <property type="match status" value="1"/>
</dbReference>
<feature type="compositionally biased region" description="Basic and acidic residues" evidence="1">
    <location>
        <begin position="719"/>
        <end position="745"/>
    </location>
</feature>
<feature type="compositionally biased region" description="Basic and acidic residues" evidence="1">
    <location>
        <begin position="656"/>
        <end position="685"/>
    </location>
</feature>
<name>A0AAV1GZN4_XYRNO</name>
<dbReference type="EMBL" id="OY660881">
    <property type="protein sequence ID" value="CAJ1079018.1"/>
    <property type="molecule type" value="Genomic_DNA"/>
</dbReference>
<evidence type="ECO:0000313" key="2">
    <source>
        <dbReference type="EMBL" id="CAJ1079018.1"/>
    </source>
</evidence>
<feature type="compositionally biased region" description="Basic and acidic residues" evidence="1">
    <location>
        <begin position="982"/>
        <end position="991"/>
    </location>
</feature>
<feature type="region of interest" description="Disordered" evidence="1">
    <location>
        <begin position="183"/>
        <end position="209"/>
    </location>
</feature>
<evidence type="ECO:0000256" key="1">
    <source>
        <dbReference type="SAM" id="MobiDB-lite"/>
    </source>
</evidence>
<feature type="compositionally biased region" description="Low complexity" evidence="1">
    <location>
        <begin position="913"/>
        <end position="942"/>
    </location>
</feature>
<feature type="compositionally biased region" description="Polar residues" evidence="1">
    <location>
        <begin position="288"/>
        <end position="298"/>
    </location>
</feature>
<reference evidence="2" key="1">
    <citation type="submission" date="2023-08" db="EMBL/GenBank/DDBJ databases">
        <authorList>
            <person name="Alioto T."/>
            <person name="Alioto T."/>
            <person name="Gomez Garrido J."/>
        </authorList>
    </citation>
    <scope>NUCLEOTIDE SEQUENCE</scope>
</reference>
<feature type="region of interest" description="Disordered" evidence="1">
    <location>
        <begin position="243"/>
        <end position="274"/>
    </location>
</feature>
<feature type="compositionally biased region" description="Basic and acidic residues" evidence="1">
    <location>
        <begin position="816"/>
        <end position="851"/>
    </location>
</feature>
<feature type="compositionally biased region" description="Basic residues" evidence="1">
    <location>
        <begin position="306"/>
        <end position="315"/>
    </location>
</feature>
<evidence type="ECO:0000313" key="3">
    <source>
        <dbReference type="Proteomes" id="UP001178508"/>
    </source>
</evidence>
<proteinExistence type="predicted"/>
<dbReference type="InterPro" id="IPR031440">
    <property type="entry name" value="DUF4670"/>
</dbReference>
<keyword evidence="3" id="KW-1185">Reference proteome</keyword>